<keyword evidence="7" id="KW-0653">Protein transport</keyword>
<evidence type="ECO:0000256" key="7">
    <source>
        <dbReference type="RuleBase" id="RU003879"/>
    </source>
</evidence>
<evidence type="ECO:0000256" key="5">
    <source>
        <dbReference type="ARBA" id="ARBA00022989"/>
    </source>
</evidence>
<dbReference type="AlphaFoldDB" id="A0A947GB09"/>
<dbReference type="GO" id="GO:0022857">
    <property type="term" value="F:transmembrane transporter activity"/>
    <property type="evidence" value="ECO:0007669"/>
    <property type="project" value="InterPro"/>
</dbReference>
<dbReference type="Pfam" id="PF02472">
    <property type="entry name" value="ExbD"/>
    <property type="match status" value="1"/>
</dbReference>
<dbReference type="Proteomes" id="UP000766595">
    <property type="component" value="Unassembled WGS sequence"/>
</dbReference>
<feature type="transmembrane region" description="Helical" evidence="8">
    <location>
        <begin position="20"/>
        <end position="44"/>
    </location>
</feature>
<keyword evidence="5 8" id="KW-1133">Transmembrane helix</keyword>
<comment type="subcellular location">
    <subcellularLocation>
        <location evidence="1">Cell membrane</location>
        <topology evidence="1">Single-pass membrane protein</topology>
    </subcellularLocation>
    <subcellularLocation>
        <location evidence="7">Cell membrane</location>
        <topology evidence="7">Single-pass type II membrane protein</topology>
    </subcellularLocation>
</comment>
<comment type="similarity">
    <text evidence="2 7">Belongs to the ExbD/TolR family.</text>
</comment>
<keyword evidence="4 7" id="KW-0812">Transmembrane</keyword>
<keyword evidence="3" id="KW-1003">Cell membrane</keyword>
<sequence>MTRRPLRSLRPEGFRPLADINVTPLVDVMLVLLVVFMVTAPMLAAGLKVNLPRADTARALPPRAPPIVVTVTRDGGLSVDGATVGRDALVATLGSRLAGDGERVVHIRGDRDAPYGEIVSVIDLLAAGGISRLALVSRPHGPAAAAGPPAAAGTVP</sequence>
<name>A0A947GB09_9HYPH</name>
<dbReference type="GO" id="GO:0015031">
    <property type="term" value="P:protein transport"/>
    <property type="evidence" value="ECO:0007669"/>
    <property type="project" value="UniProtKB-KW"/>
</dbReference>
<keyword evidence="7" id="KW-0813">Transport</keyword>
<evidence type="ECO:0000256" key="8">
    <source>
        <dbReference type="SAM" id="Phobius"/>
    </source>
</evidence>
<gene>
    <name evidence="9" type="ORF">KL771_09695</name>
</gene>
<dbReference type="EMBL" id="JAHHZF010000004">
    <property type="protein sequence ID" value="MBT9289728.1"/>
    <property type="molecule type" value="Genomic_DNA"/>
</dbReference>
<accession>A0A947GB09</accession>
<dbReference type="PANTHER" id="PTHR30558:SF7">
    <property type="entry name" value="TOL-PAL SYSTEM PROTEIN TOLR"/>
    <property type="match status" value="1"/>
</dbReference>
<reference evidence="9 10" key="1">
    <citation type="submission" date="2021-06" db="EMBL/GenBank/DDBJ databases">
        <authorList>
            <person name="Grouzdev D.S."/>
            <person name="Koziaeva V."/>
        </authorList>
    </citation>
    <scope>NUCLEOTIDE SEQUENCE [LARGE SCALE GENOMIC DNA]</scope>
    <source>
        <strain evidence="9 10">22</strain>
    </source>
</reference>
<protein>
    <submittedName>
        <fullName evidence="9">Biopolymer transporter ExbD</fullName>
    </submittedName>
</protein>
<dbReference type="PANTHER" id="PTHR30558">
    <property type="entry name" value="EXBD MEMBRANE COMPONENT OF PMF-DRIVEN MACROMOLECULE IMPORT SYSTEM"/>
    <property type="match status" value="1"/>
</dbReference>
<proteinExistence type="inferred from homology"/>
<dbReference type="InterPro" id="IPR003400">
    <property type="entry name" value="ExbD"/>
</dbReference>
<evidence type="ECO:0000313" key="9">
    <source>
        <dbReference type="EMBL" id="MBT9289728.1"/>
    </source>
</evidence>
<evidence type="ECO:0000313" key="10">
    <source>
        <dbReference type="Proteomes" id="UP000766595"/>
    </source>
</evidence>
<keyword evidence="6 8" id="KW-0472">Membrane</keyword>
<comment type="caution">
    <text evidence="9">The sequence shown here is derived from an EMBL/GenBank/DDBJ whole genome shotgun (WGS) entry which is preliminary data.</text>
</comment>
<evidence type="ECO:0000256" key="6">
    <source>
        <dbReference type="ARBA" id="ARBA00023136"/>
    </source>
</evidence>
<organism evidence="9 10">
    <name type="scientific">Prosthecodimorpha staleyi</name>
    <dbReference type="NCBI Taxonomy" id="2840188"/>
    <lineage>
        <taxon>Bacteria</taxon>
        <taxon>Pseudomonadati</taxon>
        <taxon>Pseudomonadota</taxon>
        <taxon>Alphaproteobacteria</taxon>
        <taxon>Hyphomicrobiales</taxon>
        <taxon>Ancalomicrobiaceae</taxon>
        <taxon>Prosthecodimorpha</taxon>
    </lineage>
</organism>
<dbReference type="GO" id="GO:0005886">
    <property type="term" value="C:plasma membrane"/>
    <property type="evidence" value="ECO:0007669"/>
    <property type="project" value="UniProtKB-SubCell"/>
</dbReference>
<dbReference type="Gene3D" id="3.30.420.270">
    <property type="match status" value="1"/>
</dbReference>
<evidence type="ECO:0000256" key="1">
    <source>
        <dbReference type="ARBA" id="ARBA00004162"/>
    </source>
</evidence>
<keyword evidence="10" id="KW-1185">Reference proteome</keyword>
<dbReference type="RefSeq" id="WP_261968335.1">
    <property type="nucleotide sequence ID" value="NZ_JAHHZF010000004.1"/>
</dbReference>
<evidence type="ECO:0000256" key="4">
    <source>
        <dbReference type="ARBA" id="ARBA00022692"/>
    </source>
</evidence>
<evidence type="ECO:0000256" key="3">
    <source>
        <dbReference type="ARBA" id="ARBA00022475"/>
    </source>
</evidence>
<evidence type="ECO:0000256" key="2">
    <source>
        <dbReference type="ARBA" id="ARBA00005811"/>
    </source>
</evidence>